<dbReference type="InterPro" id="IPR042086">
    <property type="entry name" value="MeTrfase_capping"/>
</dbReference>
<dbReference type="Pfam" id="PF03492">
    <property type="entry name" value="Methyltransf_7"/>
    <property type="match status" value="1"/>
</dbReference>
<comment type="caution">
    <text evidence="6">The sequence shown here is derived from an EMBL/GenBank/DDBJ whole genome shotgun (WGS) entry which is preliminary data.</text>
</comment>
<name>A0ABS8V530_DATST</name>
<organism evidence="6 7">
    <name type="scientific">Datura stramonium</name>
    <name type="common">Jimsonweed</name>
    <name type="synonym">Common thornapple</name>
    <dbReference type="NCBI Taxonomy" id="4076"/>
    <lineage>
        <taxon>Eukaryota</taxon>
        <taxon>Viridiplantae</taxon>
        <taxon>Streptophyta</taxon>
        <taxon>Embryophyta</taxon>
        <taxon>Tracheophyta</taxon>
        <taxon>Spermatophyta</taxon>
        <taxon>Magnoliopsida</taxon>
        <taxon>eudicotyledons</taxon>
        <taxon>Gunneridae</taxon>
        <taxon>Pentapetalae</taxon>
        <taxon>asterids</taxon>
        <taxon>lamiids</taxon>
        <taxon>Solanales</taxon>
        <taxon>Solanaceae</taxon>
        <taxon>Solanoideae</taxon>
        <taxon>Datureae</taxon>
        <taxon>Datura</taxon>
    </lineage>
</organism>
<evidence type="ECO:0000256" key="5">
    <source>
        <dbReference type="ARBA" id="ARBA00022842"/>
    </source>
</evidence>
<evidence type="ECO:0000256" key="3">
    <source>
        <dbReference type="ARBA" id="ARBA00022679"/>
    </source>
</evidence>
<keyword evidence="3" id="KW-0808">Transferase</keyword>
<dbReference type="Gene3D" id="1.10.1200.270">
    <property type="entry name" value="Methyltransferase, alpha-helical capping domain"/>
    <property type="match status" value="1"/>
</dbReference>
<keyword evidence="4" id="KW-0479">Metal-binding</keyword>
<evidence type="ECO:0000256" key="4">
    <source>
        <dbReference type="ARBA" id="ARBA00022723"/>
    </source>
</evidence>
<comment type="similarity">
    <text evidence="1">Belongs to the methyltransferase superfamily. Type-7 methyltransferase family.</text>
</comment>
<keyword evidence="2" id="KW-0489">Methyltransferase</keyword>
<dbReference type="Gene3D" id="3.40.50.150">
    <property type="entry name" value="Vaccinia Virus protein VP39"/>
    <property type="match status" value="1"/>
</dbReference>
<reference evidence="6 7" key="1">
    <citation type="journal article" date="2021" name="BMC Genomics">
        <title>Datura genome reveals duplications of psychoactive alkaloid biosynthetic genes and high mutation rate following tissue culture.</title>
        <authorList>
            <person name="Rajewski A."/>
            <person name="Carter-House D."/>
            <person name="Stajich J."/>
            <person name="Litt A."/>
        </authorList>
    </citation>
    <scope>NUCLEOTIDE SEQUENCE [LARGE SCALE GENOMIC DNA]</scope>
    <source>
        <strain evidence="6">AR-01</strain>
    </source>
</reference>
<keyword evidence="5" id="KW-0460">Magnesium</keyword>
<proteinExistence type="inferred from homology"/>
<dbReference type="InterPro" id="IPR029063">
    <property type="entry name" value="SAM-dependent_MTases_sf"/>
</dbReference>
<gene>
    <name evidence="6" type="ORF">HAX54_028163</name>
</gene>
<dbReference type="InterPro" id="IPR005299">
    <property type="entry name" value="MeTrfase_7"/>
</dbReference>
<accession>A0ABS8V530</accession>
<evidence type="ECO:0000256" key="2">
    <source>
        <dbReference type="ARBA" id="ARBA00022603"/>
    </source>
</evidence>
<dbReference type="EMBL" id="JACEIK010003447">
    <property type="protein sequence ID" value="MCD9641736.1"/>
    <property type="molecule type" value="Genomic_DNA"/>
</dbReference>
<evidence type="ECO:0000313" key="6">
    <source>
        <dbReference type="EMBL" id="MCD9641736.1"/>
    </source>
</evidence>
<sequence>MEVDKVLHMNGGIGDSSYAKNSLLQQKVILMTKSITDEAISALYRSLFPAETICIADLGCSSGPNTFLTITELIKTIDKERNAKGHKLPEFHIFLNDLPSNDFNSIFQSLHEFHEDLRKQNIGVDGLFVTGVAGSFYTRLFPSNCLHFVHSSYSLHWLSQVPDGIKNNTGNIYLTSTSPTSVYKVYYEQYERDFVTFLKYRSRELVKGGRMVLTMLGRKNEDRFSKGCTYEWELLATTLKFFIAQGSIKEEKVNSFNIPLYNPSPREVMYIVEKEGSFTIEVLETSEIHRNSCDDENYNMVQSFRSVAEPLLLSHFGHDDELNMDQVFDKYREIFTSDSKAKEKIMFVNVIVSLSKRN</sequence>
<dbReference type="SUPFAM" id="SSF53335">
    <property type="entry name" value="S-adenosyl-L-methionine-dependent methyltransferases"/>
    <property type="match status" value="1"/>
</dbReference>
<dbReference type="PANTHER" id="PTHR31009">
    <property type="entry name" value="S-ADENOSYL-L-METHIONINE:CARBOXYL METHYLTRANSFERASE FAMILY PROTEIN"/>
    <property type="match status" value="1"/>
</dbReference>
<evidence type="ECO:0000313" key="7">
    <source>
        <dbReference type="Proteomes" id="UP000823775"/>
    </source>
</evidence>
<dbReference type="Proteomes" id="UP000823775">
    <property type="component" value="Unassembled WGS sequence"/>
</dbReference>
<keyword evidence="7" id="KW-1185">Reference proteome</keyword>
<protein>
    <submittedName>
        <fullName evidence="6">Uncharacterized protein</fullName>
    </submittedName>
</protein>
<evidence type="ECO:0000256" key="1">
    <source>
        <dbReference type="ARBA" id="ARBA00007967"/>
    </source>
</evidence>